<proteinExistence type="predicted"/>
<sequence length="140" mass="16044">MYDYEVLYDQPNAGRRSTLGCNKGKVSCTEQDVSVLQLQRYLDVNATPARDEFSRQIGQSTTESMAIEIAMEKQRRKEWERKQKVLSLMRSKNSSTYLTRHSEPPMNTVRSTLEQSRTKSEATPTGASLMDQVMQEVSTR</sequence>
<evidence type="ECO:0000313" key="2">
    <source>
        <dbReference type="EMBL" id="KNC82759.1"/>
    </source>
</evidence>
<dbReference type="EMBL" id="KQ241895">
    <property type="protein sequence ID" value="KNC82759.1"/>
    <property type="molecule type" value="Genomic_DNA"/>
</dbReference>
<keyword evidence="3" id="KW-1185">Reference proteome</keyword>
<reference evidence="2 3" key="1">
    <citation type="submission" date="2011-02" db="EMBL/GenBank/DDBJ databases">
        <title>The Genome Sequence of Sphaeroforma arctica JP610.</title>
        <authorList>
            <consortium name="The Broad Institute Genome Sequencing Platform"/>
            <person name="Russ C."/>
            <person name="Cuomo C."/>
            <person name="Young S.K."/>
            <person name="Zeng Q."/>
            <person name="Gargeya S."/>
            <person name="Alvarado L."/>
            <person name="Berlin A."/>
            <person name="Chapman S.B."/>
            <person name="Chen Z."/>
            <person name="Freedman E."/>
            <person name="Gellesch M."/>
            <person name="Goldberg J."/>
            <person name="Griggs A."/>
            <person name="Gujja S."/>
            <person name="Heilman E."/>
            <person name="Heiman D."/>
            <person name="Howarth C."/>
            <person name="Mehta T."/>
            <person name="Neiman D."/>
            <person name="Pearson M."/>
            <person name="Roberts A."/>
            <person name="Saif S."/>
            <person name="Shea T."/>
            <person name="Shenoy N."/>
            <person name="Sisk P."/>
            <person name="Stolte C."/>
            <person name="Sykes S."/>
            <person name="White J."/>
            <person name="Yandava C."/>
            <person name="Burger G."/>
            <person name="Gray M.W."/>
            <person name="Holland P.W.H."/>
            <person name="King N."/>
            <person name="Lang F.B.F."/>
            <person name="Roger A.J."/>
            <person name="Ruiz-Trillo I."/>
            <person name="Haas B."/>
            <person name="Nusbaum C."/>
            <person name="Birren B."/>
        </authorList>
    </citation>
    <scope>NUCLEOTIDE SEQUENCE [LARGE SCALE GENOMIC DNA]</scope>
    <source>
        <strain evidence="2 3">JP610</strain>
    </source>
</reference>
<feature type="compositionally biased region" description="Polar residues" evidence="1">
    <location>
        <begin position="90"/>
        <end position="99"/>
    </location>
</feature>
<dbReference type="RefSeq" id="XP_014156661.1">
    <property type="nucleotide sequence ID" value="XM_014301186.1"/>
</dbReference>
<protein>
    <submittedName>
        <fullName evidence="2">Uncharacterized protein</fullName>
    </submittedName>
</protein>
<evidence type="ECO:0000256" key="1">
    <source>
        <dbReference type="SAM" id="MobiDB-lite"/>
    </source>
</evidence>
<name>A0A0L0G1P4_9EUKA</name>
<feature type="region of interest" description="Disordered" evidence="1">
    <location>
        <begin position="90"/>
        <end position="140"/>
    </location>
</feature>
<dbReference type="Proteomes" id="UP000054560">
    <property type="component" value="Unassembled WGS sequence"/>
</dbReference>
<organism evidence="2 3">
    <name type="scientific">Sphaeroforma arctica JP610</name>
    <dbReference type="NCBI Taxonomy" id="667725"/>
    <lineage>
        <taxon>Eukaryota</taxon>
        <taxon>Ichthyosporea</taxon>
        <taxon>Ichthyophonida</taxon>
        <taxon>Sphaeroforma</taxon>
    </lineage>
</organism>
<gene>
    <name evidence="2" type="ORF">SARC_04959</name>
</gene>
<dbReference type="AlphaFoldDB" id="A0A0L0G1P4"/>
<feature type="compositionally biased region" description="Polar residues" evidence="1">
    <location>
        <begin position="108"/>
        <end position="126"/>
    </location>
</feature>
<evidence type="ECO:0000313" key="3">
    <source>
        <dbReference type="Proteomes" id="UP000054560"/>
    </source>
</evidence>
<accession>A0A0L0G1P4</accession>
<dbReference type="GeneID" id="25905463"/>